<keyword evidence="1" id="KW-0479">Metal-binding</keyword>
<name>A0A1F7UW64_9BACT</name>
<dbReference type="InterPro" id="IPR000056">
    <property type="entry name" value="Ribul_P_3_epim-like"/>
</dbReference>
<evidence type="ECO:0000313" key="4">
    <source>
        <dbReference type="Proteomes" id="UP000176846"/>
    </source>
</evidence>
<sequence length="208" mass="23665">MEIIPSILTNSKDELASRLELIRDLDMTIQLDFMDGQFVVSRSLLPAELPKELARLSWEAHLMVQNPIVWSQTLYLLGVKRVYWHVEALSSEMVIPHHLSHIEHGLALRLETPIVALEPFITMIQSVLLLSITNPGYQGEPFQESVYDKIKELKRNHPHIKVMVDGGVNLEHLKILEKLGVDRVAVGSSFWKFGDPRTVLAAFRQATL</sequence>
<proteinExistence type="predicted"/>
<dbReference type="AlphaFoldDB" id="A0A1F7UW64"/>
<dbReference type="Proteomes" id="UP000176846">
    <property type="component" value="Unassembled WGS sequence"/>
</dbReference>
<reference evidence="3 4" key="1">
    <citation type="journal article" date="2016" name="Nat. Commun.">
        <title>Thousands of microbial genomes shed light on interconnected biogeochemical processes in an aquifer system.</title>
        <authorList>
            <person name="Anantharaman K."/>
            <person name="Brown C.T."/>
            <person name="Hug L.A."/>
            <person name="Sharon I."/>
            <person name="Castelle C.J."/>
            <person name="Probst A.J."/>
            <person name="Thomas B.C."/>
            <person name="Singh A."/>
            <person name="Wilkins M.J."/>
            <person name="Karaoz U."/>
            <person name="Brodie E.L."/>
            <person name="Williams K.H."/>
            <person name="Hubbard S.S."/>
            <person name="Banfield J.F."/>
        </authorList>
    </citation>
    <scope>NUCLEOTIDE SEQUENCE [LARGE SCALE GENOMIC DNA]</scope>
</reference>
<organism evidence="3 4">
    <name type="scientific">Candidatus Uhrbacteria bacterium RIFCSPLOWO2_01_FULL_47_25</name>
    <dbReference type="NCBI Taxonomy" id="1802402"/>
    <lineage>
        <taxon>Bacteria</taxon>
        <taxon>Candidatus Uhriibacteriota</taxon>
    </lineage>
</organism>
<evidence type="ECO:0000256" key="2">
    <source>
        <dbReference type="ARBA" id="ARBA00023235"/>
    </source>
</evidence>
<dbReference type="SUPFAM" id="SSF51366">
    <property type="entry name" value="Ribulose-phoshate binding barrel"/>
    <property type="match status" value="1"/>
</dbReference>
<dbReference type="GO" id="GO:0046872">
    <property type="term" value="F:metal ion binding"/>
    <property type="evidence" value="ECO:0007669"/>
    <property type="project" value="UniProtKB-KW"/>
</dbReference>
<keyword evidence="2" id="KW-0413">Isomerase</keyword>
<dbReference type="Pfam" id="PF00834">
    <property type="entry name" value="Ribul_P_3_epim"/>
    <property type="match status" value="1"/>
</dbReference>
<accession>A0A1F7UW64</accession>
<gene>
    <name evidence="3" type="ORF">A2936_03820</name>
</gene>
<evidence type="ECO:0008006" key="5">
    <source>
        <dbReference type="Google" id="ProtNLM"/>
    </source>
</evidence>
<dbReference type="GO" id="GO:0016857">
    <property type="term" value="F:racemase and epimerase activity, acting on carbohydrates and derivatives"/>
    <property type="evidence" value="ECO:0007669"/>
    <property type="project" value="InterPro"/>
</dbReference>
<dbReference type="PANTHER" id="PTHR11749">
    <property type="entry name" value="RIBULOSE-5-PHOSPHATE-3-EPIMERASE"/>
    <property type="match status" value="1"/>
</dbReference>
<dbReference type="InterPro" id="IPR013785">
    <property type="entry name" value="Aldolase_TIM"/>
</dbReference>
<comment type="caution">
    <text evidence="3">The sequence shown here is derived from an EMBL/GenBank/DDBJ whole genome shotgun (WGS) entry which is preliminary data.</text>
</comment>
<dbReference type="InterPro" id="IPR011060">
    <property type="entry name" value="RibuloseP-bd_barrel"/>
</dbReference>
<dbReference type="GO" id="GO:0005975">
    <property type="term" value="P:carbohydrate metabolic process"/>
    <property type="evidence" value="ECO:0007669"/>
    <property type="project" value="InterPro"/>
</dbReference>
<evidence type="ECO:0000256" key="1">
    <source>
        <dbReference type="ARBA" id="ARBA00022723"/>
    </source>
</evidence>
<protein>
    <recommendedName>
        <fullName evidence="5">Ribulose-phosphate 3-epimerase</fullName>
    </recommendedName>
</protein>
<dbReference type="Gene3D" id="3.20.20.70">
    <property type="entry name" value="Aldolase class I"/>
    <property type="match status" value="1"/>
</dbReference>
<dbReference type="EMBL" id="MGEK01000019">
    <property type="protein sequence ID" value="OGL82520.1"/>
    <property type="molecule type" value="Genomic_DNA"/>
</dbReference>
<evidence type="ECO:0000313" key="3">
    <source>
        <dbReference type="EMBL" id="OGL82520.1"/>
    </source>
</evidence>